<organism evidence="1 2">
    <name type="scientific">Oryza sativa subsp. japonica</name>
    <name type="common">Rice</name>
    <dbReference type="NCBI Taxonomy" id="39947"/>
    <lineage>
        <taxon>Eukaryota</taxon>
        <taxon>Viridiplantae</taxon>
        <taxon>Streptophyta</taxon>
        <taxon>Embryophyta</taxon>
        <taxon>Tracheophyta</taxon>
        <taxon>Spermatophyta</taxon>
        <taxon>Magnoliopsida</taxon>
        <taxon>Liliopsida</taxon>
        <taxon>Poales</taxon>
        <taxon>Poaceae</taxon>
        <taxon>BOP clade</taxon>
        <taxon>Oryzoideae</taxon>
        <taxon>Oryzeae</taxon>
        <taxon>Oryzinae</taxon>
        <taxon>Oryza</taxon>
        <taxon>Oryza sativa</taxon>
    </lineage>
</organism>
<dbReference type="ExpressionAtlas" id="A0A0P0VV96">
    <property type="expression patterns" value="baseline and differential"/>
</dbReference>
<evidence type="ECO:0000313" key="1">
    <source>
        <dbReference type="EMBL" id="BAS83196.1"/>
    </source>
</evidence>
<evidence type="ECO:0000313" key="2">
    <source>
        <dbReference type="Proteomes" id="UP000059680"/>
    </source>
</evidence>
<dbReference type="EMBL" id="AP014959">
    <property type="protein sequence ID" value="BAS83196.1"/>
    <property type="molecule type" value="Genomic_DNA"/>
</dbReference>
<dbReference type="Proteomes" id="UP000059680">
    <property type="component" value="Chromosome 3"/>
</dbReference>
<name>A0A0P0VV96_ORYSJ</name>
<accession>A0A0P0VV96</accession>
<dbReference type="PaxDb" id="39947-A0A0P0VV96"/>
<reference evidence="2" key="1">
    <citation type="journal article" date="2005" name="Nature">
        <title>The map-based sequence of the rice genome.</title>
        <authorList>
            <consortium name="International rice genome sequencing project (IRGSP)"/>
            <person name="Matsumoto T."/>
            <person name="Wu J."/>
            <person name="Kanamori H."/>
            <person name="Katayose Y."/>
            <person name="Fujisawa M."/>
            <person name="Namiki N."/>
            <person name="Mizuno H."/>
            <person name="Yamamoto K."/>
            <person name="Antonio B.A."/>
            <person name="Baba T."/>
            <person name="Sakata K."/>
            <person name="Nagamura Y."/>
            <person name="Aoki H."/>
            <person name="Arikawa K."/>
            <person name="Arita K."/>
            <person name="Bito T."/>
            <person name="Chiden Y."/>
            <person name="Fujitsuka N."/>
            <person name="Fukunaka R."/>
            <person name="Hamada M."/>
            <person name="Harada C."/>
            <person name="Hayashi A."/>
            <person name="Hijishita S."/>
            <person name="Honda M."/>
            <person name="Hosokawa S."/>
            <person name="Ichikawa Y."/>
            <person name="Idonuma A."/>
            <person name="Iijima M."/>
            <person name="Ikeda M."/>
            <person name="Ikeno M."/>
            <person name="Ito K."/>
            <person name="Ito S."/>
            <person name="Ito T."/>
            <person name="Ito Y."/>
            <person name="Ito Y."/>
            <person name="Iwabuchi A."/>
            <person name="Kamiya K."/>
            <person name="Karasawa W."/>
            <person name="Kurita K."/>
            <person name="Katagiri S."/>
            <person name="Kikuta A."/>
            <person name="Kobayashi H."/>
            <person name="Kobayashi N."/>
            <person name="Machita K."/>
            <person name="Maehara T."/>
            <person name="Masukawa M."/>
            <person name="Mizubayashi T."/>
            <person name="Mukai Y."/>
            <person name="Nagasaki H."/>
            <person name="Nagata Y."/>
            <person name="Naito S."/>
            <person name="Nakashima M."/>
            <person name="Nakama Y."/>
            <person name="Nakamichi Y."/>
            <person name="Nakamura M."/>
            <person name="Meguro A."/>
            <person name="Negishi M."/>
            <person name="Ohta I."/>
            <person name="Ohta T."/>
            <person name="Okamoto M."/>
            <person name="Ono N."/>
            <person name="Saji S."/>
            <person name="Sakaguchi M."/>
            <person name="Sakai K."/>
            <person name="Shibata M."/>
            <person name="Shimokawa T."/>
            <person name="Song J."/>
            <person name="Takazaki Y."/>
            <person name="Terasawa K."/>
            <person name="Tsugane M."/>
            <person name="Tsuji K."/>
            <person name="Ueda S."/>
            <person name="Waki K."/>
            <person name="Yamagata H."/>
            <person name="Yamamoto M."/>
            <person name="Yamamoto S."/>
            <person name="Yamane H."/>
            <person name="Yoshiki S."/>
            <person name="Yoshihara R."/>
            <person name="Yukawa K."/>
            <person name="Zhong H."/>
            <person name="Yano M."/>
            <person name="Yuan Q."/>
            <person name="Ouyang S."/>
            <person name="Liu J."/>
            <person name="Jones K.M."/>
            <person name="Gansberger K."/>
            <person name="Moffat K."/>
            <person name="Hill J."/>
            <person name="Bera J."/>
            <person name="Fadrosh D."/>
            <person name="Jin S."/>
            <person name="Johri S."/>
            <person name="Kim M."/>
            <person name="Overton L."/>
            <person name="Reardon M."/>
            <person name="Tsitrin T."/>
            <person name="Vuong H."/>
            <person name="Weaver B."/>
            <person name="Ciecko A."/>
            <person name="Tallon L."/>
            <person name="Jackson J."/>
            <person name="Pai G."/>
            <person name="Aken S.V."/>
            <person name="Utterback T."/>
            <person name="Reidmuller S."/>
            <person name="Feldblyum T."/>
            <person name="Hsiao J."/>
            <person name="Zismann V."/>
            <person name="Iobst S."/>
            <person name="de Vazeille A.R."/>
            <person name="Buell C.R."/>
            <person name="Ying K."/>
            <person name="Li Y."/>
            <person name="Lu T."/>
            <person name="Huang Y."/>
            <person name="Zhao Q."/>
            <person name="Feng Q."/>
            <person name="Zhang L."/>
            <person name="Zhu J."/>
            <person name="Weng Q."/>
            <person name="Mu J."/>
            <person name="Lu Y."/>
            <person name="Fan D."/>
            <person name="Liu Y."/>
            <person name="Guan J."/>
            <person name="Zhang Y."/>
            <person name="Yu S."/>
            <person name="Liu X."/>
            <person name="Zhang Y."/>
            <person name="Hong G."/>
            <person name="Han B."/>
            <person name="Choisne N."/>
            <person name="Demange N."/>
            <person name="Orjeda G."/>
            <person name="Samain S."/>
            <person name="Cattolico L."/>
            <person name="Pelletier E."/>
            <person name="Couloux A."/>
            <person name="Segurens B."/>
            <person name="Wincker P."/>
            <person name="D'Hont A."/>
            <person name="Scarpelli C."/>
            <person name="Weissenbach J."/>
            <person name="Salanoubat M."/>
            <person name="Quetier F."/>
            <person name="Yu Y."/>
            <person name="Kim H.R."/>
            <person name="Rambo T."/>
            <person name="Currie J."/>
            <person name="Collura K."/>
            <person name="Luo M."/>
            <person name="Yang T."/>
            <person name="Ammiraju J.S.S."/>
            <person name="Engler F."/>
            <person name="Soderlund C."/>
            <person name="Wing R.A."/>
            <person name="Palmer L.E."/>
            <person name="de la Bastide M."/>
            <person name="Spiegel L."/>
            <person name="Nascimento L."/>
            <person name="Zutavern T."/>
            <person name="O'Shaughnessy A."/>
            <person name="Dike S."/>
            <person name="Dedhia N."/>
            <person name="Preston R."/>
            <person name="Balija V."/>
            <person name="McCombie W.R."/>
            <person name="Chow T."/>
            <person name="Chen H."/>
            <person name="Chung M."/>
            <person name="Chen C."/>
            <person name="Shaw J."/>
            <person name="Wu H."/>
            <person name="Hsiao K."/>
            <person name="Chao Y."/>
            <person name="Chu M."/>
            <person name="Cheng C."/>
            <person name="Hour A."/>
            <person name="Lee P."/>
            <person name="Lin S."/>
            <person name="Lin Y."/>
            <person name="Liou J."/>
            <person name="Liu S."/>
            <person name="Hsing Y."/>
            <person name="Raghuvanshi S."/>
            <person name="Mohanty A."/>
            <person name="Bharti A.K."/>
            <person name="Gaur A."/>
            <person name="Gupta V."/>
            <person name="Kumar D."/>
            <person name="Ravi V."/>
            <person name="Vij S."/>
            <person name="Kapur A."/>
            <person name="Khurana P."/>
            <person name="Khurana P."/>
            <person name="Khurana J.P."/>
            <person name="Tyagi A.K."/>
            <person name="Gaikwad K."/>
            <person name="Singh A."/>
            <person name="Dalal V."/>
            <person name="Srivastava S."/>
            <person name="Dixit A."/>
            <person name="Pal A.K."/>
            <person name="Ghazi I.A."/>
            <person name="Yadav M."/>
            <person name="Pandit A."/>
            <person name="Bhargava A."/>
            <person name="Sureshbabu K."/>
            <person name="Batra K."/>
            <person name="Sharma T.R."/>
            <person name="Mohapatra T."/>
            <person name="Singh N.K."/>
            <person name="Messing J."/>
            <person name="Nelson A.B."/>
            <person name="Fuks G."/>
            <person name="Kavchok S."/>
            <person name="Keizer G."/>
            <person name="Linton E."/>
            <person name="Llaca V."/>
            <person name="Song R."/>
            <person name="Tanyolac B."/>
            <person name="Young S."/>
            <person name="Ho-Il K."/>
            <person name="Hahn J.H."/>
            <person name="Sangsakoo G."/>
            <person name="Vanavichit A."/>
            <person name="de Mattos Luiz.A.T."/>
            <person name="Zimmer P.D."/>
            <person name="Malone G."/>
            <person name="Dellagostin O."/>
            <person name="de Oliveira A.C."/>
            <person name="Bevan M."/>
            <person name="Bancroft I."/>
            <person name="Minx P."/>
            <person name="Cordum H."/>
            <person name="Wilson R."/>
            <person name="Cheng Z."/>
            <person name="Jin W."/>
            <person name="Jiang J."/>
            <person name="Leong S.A."/>
            <person name="Iwama H."/>
            <person name="Gojobori T."/>
            <person name="Itoh T."/>
            <person name="Niimura Y."/>
            <person name="Fujii Y."/>
            <person name="Habara T."/>
            <person name="Sakai H."/>
            <person name="Sato Y."/>
            <person name="Wilson G."/>
            <person name="Kumar K."/>
            <person name="McCouch S."/>
            <person name="Juretic N."/>
            <person name="Hoen D."/>
            <person name="Wright S."/>
            <person name="Bruskiewich R."/>
            <person name="Bureau T."/>
            <person name="Miyao A."/>
            <person name="Hirochika H."/>
            <person name="Nishikawa T."/>
            <person name="Kadowaki K."/>
            <person name="Sugiura M."/>
            <person name="Burr B."/>
            <person name="Sasaki T."/>
        </authorList>
    </citation>
    <scope>NUCLEOTIDE SEQUENCE [LARGE SCALE GENOMIC DNA]</scope>
    <source>
        <strain evidence="2">cv. Nipponbare</strain>
    </source>
</reference>
<sequence>MSRCFPYPPPGYVRNPVVAVAAAEAQATTKVC</sequence>
<reference evidence="1 2" key="2">
    <citation type="journal article" date="2013" name="Plant Cell Physiol.">
        <title>Rice Annotation Project Database (RAP-DB): an integrative and interactive database for rice genomics.</title>
        <authorList>
            <person name="Sakai H."/>
            <person name="Lee S.S."/>
            <person name="Tanaka T."/>
            <person name="Numa H."/>
            <person name="Kim J."/>
            <person name="Kawahara Y."/>
            <person name="Wakimoto H."/>
            <person name="Yang C.C."/>
            <person name="Iwamoto M."/>
            <person name="Abe T."/>
            <person name="Yamada Y."/>
            <person name="Muto A."/>
            <person name="Inokuchi H."/>
            <person name="Ikemura T."/>
            <person name="Matsumoto T."/>
            <person name="Sasaki T."/>
            <person name="Itoh T."/>
        </authorList>
    </citation>
    <scope>NUCLEOTIDE SEQUENCE [LARGE SCALE GENOMIC DNA]</scope>
    <source>
        <strain evidence="2">cv. Nipponbare</strain>
    </source>
</reference>
<dbReference type="InParanoid" id="A0A0P0VV96"/>
<reference evidence="1 2" key="3">
    <citation type="journal article" date="2013" name="Rice">
        <title>Improvement of the Oryza sativa Nipponbare reference genome using next generation sequence and optical map data.</title>
        <authorList>
            <person name="Kawahara Y."/>
            <person name="de la Bastide M."/>
            <person name="Hamilton J.P."/>
            <person name="Kanamori H."/>
            <person name="McCombie W.R."/>
            <person name="Ouyang S."/>
            <person name="Schwartz D.C."/>
            <person name="Tanaka T."/>
            <person name="Wu J."/>
            <person name="Zhou S."/>
            <person name="Childs K.L."/>
            <person name="Davidson R.M."/>
            <person name="Lin H."/>
            <person name="Quesada-Ocampo L."/>
            <person name="Vaillancourt B."/>
            <person name="Sakai H."/>
            <person name="Lee S.S."/>
            <person name="Kim J."/>
            <person name="Numa H."/>
            <person name="Itoh T."/>
            <person name="Buell C.R."/>
            <person name="Matsumoto T."/>
        </authorList>
    </citation>
    <scope>NUCLEOTIDE SEQUENCE [LARGE SCALE GENOMIC DNA]</scope>
    <source>
        <strain evidence="2">cv. Nipponbare</strain>
    </source>
</reference>
<proteinExistence type="predicted"/>
<keyword evidence="2" id="KW-1185">Reference proteome</keyword>
<protein>
    <submittedName>
        <fullName evidence="1">Os03g0241300 protein</fullName>
    </submittedName>
</protein>
<dbReference type="AlphaFoldDB" id="A0A0P0VV96"/>
<gene>
    <name evidence="1" type="ordered locus">Os03g0241300</name>
    <name evidence="1" type="ORF">OSNPB_030241300</name>
</gene>
<dbReference type="Gramene" id="Os03t0241300-02">
    <property type="protein sequence ID" value="Os03t0241300-02"/>
    <property type="gene ID" value="Os03g0241300"/>
</dbReference>